<dbReference type="Gene3D" id="2.60.120.310">
    <property type="entry name" value="Copper type II, ascorbate-dependent monooxygenase, N-terminal domain"/>
    <property type="match status" value="1"/>
</dbReference>
<sequence>MIELGRIGFKLMIACALLSLSVSAITSHESWIPFPTDAFTNHQTLTTNNNKSIELFWAVDSGKHSVTFGVASQNGAGWLALGTSDAGGMIGADIWLGYTQNSKFVLEDRFSAAYDYPSLDSSQDVTLLSSYQTNSLTAFTFSRNLDSCDNQDAELRLDSPMWFIYAFGSSNSFGKHAPGDNGQALVDLSGTYFDKFAAPSSAEDTTTYSLITPKVNILPEQTTYCYSMYDVGKDFPERHHIVQEDYQVGGSFLHHIVAYECENMLPEFTTPSTTICNIYGKTPADSVIKFNNTCQSNFYTVWAKGGKTKLYPSDAGKPIGGNTRYIIFETHYTNPEKTEGLIDNGSGFHFKITKNLRKNDIGVFVLGTNIPFIFLPPGQYPSVISNCGEKCMTQSNTIPENGLTMISTMLHMHTRGKAMGTKHIRNGKELTPWPSMNYYDFNFQSAQYVSSNVAKILPGDRLITNCTYDTSKDTTMVFGGHSTFEEMCLNFLEYYPAMPDFKACTQVPDLSKIPVPKLQNFSYANICPSTNQDFLATAQSFVPTFVNKPSDFPPFTPFTANITCPATKQGNNPTASSAISLSYAFGYLASLLVLF</sequence>
<dbReference type="PANTHER" id="PTHR10157">
    <property type="entry name" value="DOPAMINE BETA HYDROXYLASE RELATED"/>
    <property type="match status" value="1"/>
</dbReference>
<dbReference type="InterPro" id="IPR014784">
    <property type="entry name" value="Cu2_ascorb_mOase-like_C"/>
</dbReference>
<keyword evidence="2" id="KW-1015">Disulfide bond</keyword>
<dbReference type="InterPro" id="IPR008977">
    <property type="entry name" value="PHM/PNGase_F_dom_sf"/>
</dbReference>
<proteinExistence type="inferred from homology"/>
<dbReference type="GO" id="GO:0004500">
    <property type="term" value="F:dopamine beta-monooxygenase activity"/>
    <property type="evidence" value="ECO:0007669"/>
    <property type="project" value="InterPro"/>
</dbReference>
<dbReference type="SUPFAM" id="SSF49344">
    <property type="entry name" value="CBD9-like"/>
    <property type="match status" value="1"/>
</dbReference>
<dbReference type="CDD" id="cd09631">
    <property type="entry name" value="DOMON_DOH"/>
    <property type="match status" value="1"/>
</dbReference>
<gene>
    <name evidence="6" type="ORF">HK103_005704</name>
</gene>
<keyword evidence="3" id="KW-0325">Glycoprotein</keyword>
<name>A0AAD5UET1_9FUNG</name>
<evidence type="ECO:0000256" key="4">
    <source>
        <dbReference type="SAM" id="SignalP"/>
    </source>
</evidence>
<dbReference type="Pfam" id="PF01082">
    <property type="entry name" value="Cu2_monooxygen"/>
    <property type="match status" value="1"/>
</dbReference>
<feature type="domain" description="DOMON" evidence="5">
    <location>
        <begin position="51"/>
        <end position="168"/>
    </location>
</feature>
<dbReference type="InterPro" id="IPR045266">
    <property type="entry name" value="DOH_DOMON"/>
</dbReference>
<dbReference type="FunFam" id="2.60.120.230:FF:000001">
    <property type="entry name" value="Monooxygenase, DBH-like 1"/>
    <property type="match status" value="1"/>
</dbReference>
<feature type="signal peptide" evidence="4">
    <location>
        <begin position="1"/>
        <end position="24"/>
    </location>
</feature>
<dbReference type="SMART" id="SM00664">
    <property type="entry name" value="DoH"/>
    <property type="match status" value="1"/>
</dbReference>
<comment type="caution">
    <text evidence="6">The sequence shown here is derived from an EMBL/GenBank/DDBJ whole genome shotgun (WGS) entry which is preliminary data.</text>
</comment>
<dbReference type="Pfam" id="PF03351">
    <property type="entry name" value="DOMON"/>
    <property type="match status" value="1"/>
</dbReference>
<evidence type="ECO:0000256" key="1">
    <source>
        <dbReference type="ARBA" id="ARBA00010676"/>
    </source>
</evidence>
<dbReference type="AlphaFoldDB" id="A0AAD5UET1"/>
<dbReference type="PROSITE" id="PS50836">
    <property type="entry name" value="DOMON"/>
    <property type="match status" value="1"/>
</dbReference>
<reference evidence="6" key="1">
    <citation type="submission" date="2020-05" db="EMBL/GenBank/DDBJ databases">
        <title>Phylogenomic resolution of chytrid fungi.</title>
        <authorList>
            <person name="Stajich J.E."/>
            <person name="Amses K."/>
            <person name="Simmons R."/>
            <person name="Seto K."/>
            <person name="Myers J."/>
            <person name="Bonds A."/>
            <person name="Quandt C.A."/>
            <person name="Barry K."/>
            <person name="Liu P."/>
            <person name="Grigoriev I."/>
            <person name="Longcore J.E."/>
            <person name="James T.Y."/>
        </authorList>
    </citation>
    <scope>NUCLEOTIDE SEQUENCE</scope>
    <source>
        <strain evidence="6">PLAUS21</strain>
    </source>
</reference>
<evidence type="ECO:0000259" key="5">
    <source>
        <dbReference type="PROSITE" id="PS50836"/>
    </source>
</evidence>
<dbReference type="Gene3D" id="2.60.120.230">
    <property type="match status" value="1"/>
</dbReference>
<dbReference type="InterPro" id="IPR000945">
    <property type="entry name" value="DBH-like"/>
</dbReference>
<dbReference type="InterPro" id="IPR024548">
    <property type="entry name" value="Cu2_monoox_C"/>
</dbReference>
<comment type="similarity">
    <text evidence="1">Belongs to the copper type II ascorbate-dependent monooxygenase family.</text>
</comment>
<dbReference type="Proteomes" id="UP001210925">
    <property type="component" value="Unassembled WGS sequence"/>
</dbReference>
<dbReference type="Pfam" id="PF03712">
    <property type="entry name" value="Cu2_monoox_C"/>
    <property type="match status" value="1"/>
</dbReference>
<dbReference type="GO" id="GO:0005507">
    <property type="term" value="F:copper ion binding"/>
    <property type="evidence" value="ECO:0007669"/>
    <property type="project" value="InterPro"/>
</dbReference>
<dbReference type="PANTHER" id="PTHR10157:SF23">
    <property type="entry name" value="MOXD1 HOMOLOG 1"/>
    <property type="match status" value="1"/>
</dbReference>
<dbReference type="InterPro" id="IPR000323">
    <property type="entry name" value="Cu2_ascorb_mOase_N"/>
</dbReference>
<dbReference type="InterPro" id="IPR005018">
    <property type="entry name" value="DOMON_domain"/>
</dbReference>
<protein>
    <recommendedName>
        <fullName evidence="5">DOMON domain-containing protein</fullName>
    </recommendedName>
</protein>
<dbReference type="EMBL" id="JADGKB010000055">
    <property type="protein sequence ID" value="KAJ3256135.1"/>
    <property type="molecule type" value="Genomic_DNA"/>
</dbReference>
<keyword evidence="4" id="KW-0732">Signal</keyword>
<organism evidence="6 7">
    <name type="scientific">Boothiomyces macroporosus</name>
    <dbReference type="NCBI Taxonomy" id="261099"/>
    <lineage>
        <taxon>Eukaryota</taxon>
        <taxon>Fungi</taxon>
        <taxon>Fungi incertae sedis</taxon>
        <taxon>Chytridiomycota</taxon>
        <taxon>Chytridiomycota incertae sedis</taxon>
        <taxon>Chytridiomycetes</taxon>
        <taxon>Rhizophydiales</taxon>
        <taxon>Terramycetaceae</taxon>
        <taxon>Boothiomyces</taxon>
    </lineage>
</organism>
<keyword evidence="7" id="KW-1185">Reference proteome</keyword>
<dbReference type="InterPro" id="IPR036939">
    <property type="entry name" value="Cu2_ascorb_mOase_N_sf"/>
</dbReference>
<accession>A0AAD5UET1</accession>
<evidence type="ECO:0000313" key="6">
    <source>
        <dbReference type="EMBL" id="KAJ3256135.1"/>
    </source>
</evidence>
<evidence type="ECO:0000256" key="2">
    <source>
        <dbReference type="ARBA" id="ARBA00023157"/>
    </source>
</evidence>
<evidence type="ECO:0000313" key="7">
    <source>
        <dbReference type="Proteomes" id="UP001210925"/>
    </source>
</evidence>
<feature type="chain" id="PRO_5042296430" description="DOMON domain-containing protein" evidence="4">
    <location>
        <begin position="25"/>
        <end position="595"/>
    </location>
</feature>
<dbReference type="SUPFAM" id="SSF49742">
    <property type="entry name" value="PHM/PNGase F"/>
    <property type="match status" value="2"/>
</dbReference>
<evidence type="ECO:0000256" key="3">
    <source>
        <dbReference type="ARBA" id="ARBA00023180"/>
    </source>
</evidence>